<protein>
    <recommendedName>
        <fullName evidence="2">2EXR domain-containing protein</fullName>
    </recommendedName>
</protein>
<name>A0AAN6XXS2_9PEZI</name>
<accession>A0AAN6XXS2</accession>
<feature type="domain" description="2EXR" evidence="2">
    <location>
        <begin position="85"/>
        <end position="176"/>
    </location>
</feature>
<keyword evidence="4" id="KW-1185">Reference proteome</keyword>
<dbReference type="AlphaFoldDB" id="A0AAN6XXS2"/>
<gene>
    <name evidence="3" type="ORF">QBC37DRAFT_69553</name>
</gene>
<dbReference type="EMBL" id="MU858236">
    <property type="protein sequence ID" value="KAK4208603.1"/>
    <property type="molecule type" value="Genomic_DNA"/>
</dbReference>
<reference evidence="3" key="1">
    <citation type="journal article" date="2023" name="Mol. Phylogenet. Evol.">
        <title>Genome-scale phylogeny and comparative genomics of the fungal order Sordariales.</title>
        <authorList>
            <person name="Hensen N."/>
            <person name="Bonometti L."/>
            <person name="Westerberg I."/>
            <person name="Brannstrom I.O."/>
            <person name="Guillou S."/>
            <person name="Cros-Aarteil S."/>
            <person name="Calhoun S."/>
            <person name="Haridas S."/>
            <person name="Kuo A."/>
            <person name="Mondo S."/>
            <person name="Pangilinan J."/>
            <person name="Riley R."/>
            <person name="LaButti K."/>
            <person name="Andreopoulos B."/>
            <person name="Lipzen A."/>
            <person name="Chen C."/>
            <person name="Yan M."/>
            <person name="Daum C."/>
            <person name="Ng V."/>
            <person name="Clum A."/>
            <person name="Steindorff A."/>
            <person name="Ohm R.A."/>
            <person name="Martin F."/>
            <person name="Silar P."/>
            <person name="Natvig D.O."/>
            <person name="Lalanne C."/>
            <person name="Gautier V."/>
            <person name="Ament-Velasquez S.L."/>
            <person name="Kruys A."/>
            <person name="Hutchinson M.I."/>
            <person name="Powell A.J."/>
            <person name="Barry K."/>
            <person name="Miller A.N."/>
            <person name="Grigoriev I.V."/>
            <person name="Debuchy R."/>
            <person name="Gladieux P."/>
            <person name="Hiltunen Thoren M."/>
            <person name="Johannesson H."/>
        </authorList>
    </citation>
    <scope>NUCLEOTIDE SEQUENCE</scope>
    <source>
        <strain evidence="3">PSN293</strain>
    </source>
</reference>
<proteinExistence type="predicted"/>
<dbReference type="PANTHER" id="PTHR35910:SF1">
    <property type="entry name" value="2EXR DOMAIN-CONTAINING PROTEIN"/>
    <property type="match status" value="1"/>
</dbReference>
<evidence type="ECO:0000259" key="2">
    <source>
        <dbReference type="Pfam" id="PF20150"/>
    </source>
</evidence>
<reference evidence="3" key="2">
    <citation type="submission" date="2023-05" db="EMBL/GenBank/DDBJ databases">
        <authorList>
            <consortium name="Lawrence Berkeley National Laboratory"/>
            <person name="Steindorff A."/>
            <person name="Hensen N."/>
            <person name="Bonometti L."/>
            <person name="Westerberg I."/>
            <person name="Brannstrom I.O."/>
            <person name="Guillou S."/>
            <person name="Cros-Aarteil S."/>
            <person name="Calhoun S."/>
            <person name="Haridas S."/>
            <person name="Kuo A."/>
            <person name="Mondo S."/>
            <person name="Pangilinan J."/>
            <person name="Riley R."/>
            <person name="Labutti K."/>
            <person name="Andreopoulos B."/>
            <person name="Lipzen A."/>
            <person name="Chen C."/>
            <person name="Yanf M."/>
            <person name="Daum C."/>
            <person name="Ng V."/>
            <person name="Clum A."/>
            <person name="Ohm R."/>
            <person name="Martin F."/>
            <person name="Silar P."/>
            <person name="Natvig D."/>
            <person name="Lalanne C."/>
            <person name="Gautier V."/>
            <person name="Ament-Velasquez S.L."/>
            <person name="Kruys A."/>
            <person name="Hutchinson M.I."/>
            <person name="Powell A.J."/>
            <person name="Barry K."/>
            <person name="Miller A.N."/>
            <person name="Grigoriev I.V."/>
            <person name="Debuchy R."/>
            <person name="Gladieux P."/>
            <person name="Thoren M.H."/>
            <person name="Johannesson H."/>
        </authorList>
    </citation>
    <scope>NUCLEOTIDE SEQUENCE</scope>
    <source>
        <strain evidence="3">PSN293</strain>
    </source>
</reference>
<organism evidence="3 4">
    <name type="scientific">Rhypophila decipiens</name>
    <dbReference type="NCBI Taxonomy" id="261697"/>
    <lineage>
        <taxon>Eukaryota</taxon>
        <taxon>Fungi</taxon>
        <taxon>Dikarya</taxon>
        <taxon>Ascomycota</taxon>
        <taxon>Pezizomycotina</taxon>
        <taxon>Sordariomycetes</taxon>
        <taxon>Sordariomycetidae</taxon>
        <taxon>Sordariales</taxon>
        <taxon>Naviculisporaceae</taxon>
        <taxon>Rhypophila</taxon>
    </lineage>
</organism>
<evidence type="ECO:0000313" key="4">
    <source>
        <dbReference type="Proteomes" id="UP001301769"/>
    </source>
</evidence>
<feature type="region of interest" description="Disordered" evidence="1">
    <location>
        <begin position="377"/>
        <end position="397"/>
    </location>
</feature>
<evidence type="ECO:0000313" key="3">
    <source>
        <dbReference type="EMBL" id="KAK4208603.1"/>
    </source>
</evidence>
<dbReference type="Pfam" id="PF20150">
    <property type="entry name" value="2EXR"/>
    <property type="match status" value="1"/>
</dbReference>
<dbReference type="PANTHER" id="PTHR35910">
    <property type="entry name" value="2EXR DOMAIN-CONTAINING PROTEIN"/>
    <property type="match status" value="1"/>
</dbReference>
<evidence type="ECO:0000256" key="1">
    <source>
        <dbReference type="SAM" id="MobiDB-lite"/>
    </source>
</evidence>
<comment type="caution">
    <text evidence="3">The sequence shown here is derived from an EMBL/GenBank/DDBJ whole genome shotgun (WGS) entry which is preliminary data.</text>
</comment>
<sequence length="397" mass="45484">MASYTIPLIFTARPQPGKHFTLDVPDARKTPDLVDDFASKTWTCCTEDDYGRFAPTREKGSRPRVKDVIASRLTKPRWRLKGLRRFSQLPFELKDQIWESCLEPQTHTVICLVELDDTRSQILSKTWLLESPGKKAERRALSVPLFHICRQSRAVALRVYRRLDTGVYFSPMMDTLQLSLISTTAITRHGGGIYHMLRIPAGGNPVPPFAGADILSIMGTSSTNNTTDHCLYWPPYTDWTQGYTSNHHEYGPPYLLSRIPHEMLSQVQNLQVLFHYEPYKAIQFDPSWGWYRSQLHMYFMMDNCPILDLTGLRTLVLKAAVVTAYWSPKGAESWSQLVRKIVALPRRRRRRRNRRQATRGVCTSCGLSRSSKCAPRRTPNVTLVMGPARPSQHHLAE</sequence>
<dbReference type="Proteomes" id="UP001301769">
    <property type="component" value="Unassembled WGS sequence"/>
</dbReference>
<dbReference type="InterPro" id="IPR045518">
    <property type="entry name" value="2EXR"/>
</dbReference>